<accession>A0ABN2SN31</accession>
<feature type="region of interest" description="Disordered" evidence="1">
    <location>
        <begin position="112"/>
        <end position="186"/>
    </location>
</feature>
<reference evidence="2 3" key="1">
    <citation type="journal article" date="2019" name="Int. J. Syst. Evol. Microbiol.">
        <title>The Global Catalogue of Microorganisms (GCM) 10K type strain sequencing project: providing services to taxonomists for standard genome sequencing and annotation.</title>
        <authorList>
            <consortium name="The Broad Institute Genomics Platform"/>
            <consortium name="The Broad Institute Genome Sequencing Center for Infectious Disease"/>
            <person name="Wu L."/>
            <person name="Ma J."/>
        </authorList>
    </citation>
    <scope>NUCLEOTIDE SEQUENCE [LARGE SCALE GENOMIC DNA]</scope>
    <source>
        <strain evidence="2 3">JCM 15313</strain>
    </source>
</reference>
<proteinExistence type="predicted"/>
<evidence type="ECO:0000313" key="2">
    <source>
        <dbReference type="EMBL" id="GAA1989415.1"/>
    </source>
</evidence>
<protein>
    <submittedName>
        <fullName evidence="2">Uncharacterized protein</fullName>
    </submittedName>
</protein>
<dbReference type="Proteomes" id="UP001501585">
    <property type="component" value="Unassembled WGS sequence"/>
</dbReference>
<gene>
    <name evidence="2" type="ORF">GCM10009799_13910</name>
</gene>
<comment type="caution">
    <text evidence="2">The sequence shown here is derived from an EMBL/GenBank/DDBJ whole genome shotgun (WGS) entry which is preliminary data.</text>
</comment>
<evidence type="ECO:0000313" key="3">
    <source>
        <dbReference type="Proteomes" id="UP001501585"/>
    </source>
</evidence>
<feature type="compositionally biased region" description="Basic residues" evidence="1">
    <location>
        <begin position="118"/>
        <end position="127"/>
    </location>
</feature>
<name>A0ABN2SN31_9ACTN</name>
<organism evidence="2 3">
    <name type="scientific">Nocardiopsis rhodophaea</name>
    <dbReference type="NCBI Taxonomy" id="280238"/>
    <lineage>
        <taxon>Bacteria</taxon>
        <taxon>Bacillati</taxon>
        <taxon>Actinomycetota</taxon>
        <taxon>Actinomycetes</taxon>
        <taxon>Streptosporangiales</taxon>
        <taxon>Nocardiopsidaceae</taxon>
        <taxon>Nocardiopsis</taxon>
    </lineage>
</organism>
<keyword evidence="3" id="KW-1185">Reference proteome</keyword>
<dbReference type="EMBL" id="BAAAPC010000005">
    <property type="protein sequence ID" value="GAA1989415.1"/>
    <property type="molecule type" value="Genomic_DNA"/>
</dbReference>
<evidence type="ECO:0000256" key="1">
    <source>
        <dbReference type="SAM" id="MobiDB-lite"/>
    </source>
</evidence>
<feature type="compositionally biased region" description="Low complexity" evidence="1">
    <location>
        <begin position="171"/>
        <end position="186"/>
    </location>
</feature>
<sequence>MKSGSDKGRGLGALVVSGDAAGPGSDVGPLRWSPFGWRSEGGNDEGWGWGAACRLRGGLCGRPGIRFVGRRAPDMTGLPQVPRDDHGDGPDSVRFAGTIPMIIARGGLRGWSAPGSRKAPHARRNSRRAAVFKAPPRTSEADLPMLPAPARARGGSVPPAFGARRWPKGSPPTTAVAAAIAAPPGT</sequence>